<dbReference type="RefSeq" id="WP_168035100.1">
    <property type="nucleotide sequence ID" value="NZ_JAAVNE010000082.1"/>
</dbReference>
<comment type="caution">
    <text evidence="2">The sequence shown here is derived from an EMBL/GenBank/DDBJ whole genome shotgun (WGS) entry which is preliminary data.</text>
</comment>
<dbReference type="Proteomes" id="UP000787635">
    <property type="component" value="Unassembled WGS sequence"/>
</dbReference>
<reference evidence="2 3" key="1">
    <citation type="submission" date="2020-03" db="EMBL/GenBank/DDBJ databases">
        <title>Roseomonas selenitidurans sp. nov. isolated from urban soil.</title>
        <authorList>
            <person name="Liu H."/>
        </authorList>
    </citation>
    <scope>NUCLEOTIDE SEQUENCE [LARGE SCALE GENOMIC DNA]</scope>
    <source>
        <strain evidence="2 3">BU-1</strain>
    </source>
</reference>
<name>A0ABX1EC17_9PROT</name>
<protein>
    <submittedName>
        <fullName evidence="2">MaoC family dehydratase</fullName>
    </submittedName>
</protein>
<dbReference type="Gene3D" id="3.10.129.10">
    <property type="entry name" value="Hotdog Thioesterase"/>
    <property type="match status" value="1"/>
</dbReference>
<dbReference type="Pfam" id="PF01575">
    <property type="entry name" value="MaoC_dehydratas"/>
    <property type="match status" value="1"/>
</dbReference>
<evidence type="ECO:0000313" key="3">
    <source>
        <dbReference type="Proteomes" id="UP000787635"/>
    </source>
</evidence>
<accession>A0ABX1EC17</accession>
<keyword evidence="3" id="KW-1185">Reference proteome</keyword>
<dbReference type="InterPro" id="IPR052342">
    <property type="entry name" value="MCH/BMMD"/>
</dbReference>
<gene>
    <name evidence="2" type="ORF">HEQ75_26315</name>
</gene>
<dbReference type="SUPFAM" id="SSF54637">
    <property type="entry name" value="Thioesterase/thiol ester dehydrase-isomerase"/>
    <property type="match status" value="1"/>
</dbReference>
<evidence type="ECO:0000259" key="1">
    <source>
        <dbReference type="Pfam" id="PF01575"/>
    </source>
</evidence>
<organism evidence="2 3">
    <name type="scientific">Falsiroseomonas selenitidurans</name>
    <dbReference type="NCBI Taxonomy" id="2716335"/>
    <lineage>
        <taxon>Bacteria</taxon>
        <taxon>Pseudomonadati</taxon>
        <taxon>Pseudomonadota</taxon>
        <taxon>Alphaproteobacteria</taxon>
        <taxon>Acetobacterales</taxon>
        <taxon>Roseomonadaceae</taxon>
        <taxon>Falsiroseomonas</taxon>
    </lineage>
</organism>
<evidence type="ECO:0000313" key="2">
    <source>
        <dbReference type="EMBL" id="NKC34393.1"/>
    </source>
</evidence>
<dbReference type="InterPro" id="IPR029069">
    <property type="entry name" value="HotDog_dom_sf"/>
</dbReference>
<dbReference type="PANTHER" id="PTHR43664">
    <property type="entry name" value="MONOAMINE OXIDASE-RELATED"/>
    <property type="match status" value="1"/>
</dbReference>
<feature type="domain" description="MaoC-like" evidence="1">
    <location>
        <begin position="21"/>
        <end position="119"/>
    </location>
</feature>
<dbReference type="CDD" id="cd03441">
    <property type="entry name" value="R_hydratase_like"/>
    <property type="match status" value="1"/>
</dbReference>
<dbReference type="InterPro" id="IPR002539">
    <property type="entry name" value="MaoC-like_dom"/>
</dbReference>
<dbReference type="PANTHER" id="PTHR43664:SF1">
    <property type="entry name" value="BETA-METHYLMALYL-COA DEHYDRATASE"/>
    <property type="match status" value="1"/>
</dbReference>
<sequence>MSFDPAAHRLAPQRWFEDFTLGEVFNLPSRTMTEAIFLAFQAASGDNHPIHYDVEFCRARGLPQMLAHGFQVAIQTAAGAGLFPFLVEDSLKAFLDQSSRFLAPVFVGDTLYPSLRVARLDGQRSTGVLGMESTVHNQRGVRVMEGTQRYLLRRRPAA</sequence>
<dbReference type="EMBL" id="JAAVNE010000082">
    <property type="protein sequence ID" value="NKC34393.1"/>
    <property type="molecule type" value="Genomic_DNA"/>
</dbReference>
<proteinExistence type="predicted"/>